<evidence type="ECO:0000256" key="1">
    <source>
        <dbReference type="ARBA" id="ARBA00006484"/>
    </source>
</evidence>
<accession>A0A521C435</accession>
<dbReference type="PRINTS" id="PR00080">
    <property type="entry name" value="SDRFAMILY"/>
</dbReference>
<dbReference type="CDD" id="cd05233">
    <property type="entry name" value="SDR_c"/>
    <property type="match status" value="1"/>
</dbReference>
<gene>
    <name evidence="3" type="ORF">SAMN06265218_1053</name>
</gene>
<dbReference type="PRINTS" id="PR00081">
    <property type="entry name" value="GDHRDH"/>
</dbReference>
<reference evidence="3 4" key="1">
    <citation type="submission" date="2017-05" db="EMBL/GenBank/DDBJ databases">
        <authorList>
            <person name="Varghese N."/>
            <person name="Submissions S."/>
        </authorList>
    </citation>
    <scope>NUCLEOTIDE SEQUENCE [LARGE SCALE GENOMIC DNA]</scope>
    <source>
        <strain evidence="3 4">DSM 21194</strain>
    </source>
</reference>
<evidence type="ECO:0000313" key="4">
    <source>
        <dbReference type="Proteomes" id="UP000317593"/>
    </source>
</evidence>
<dbReference type="AlphaFoldDB" id="A0A521C435"/>
<dbReference type="SUPFAM" id="SSF51735">
    <property type="entry name" value="NAD(P)-binding Rossmann-fold domains"/>
    <property type="match status" value="1"/>
</dbReference>
<keyword evidence="4" id="KW-1185">Reference proteome</keyword>
<evidence type="ECO:0000313" key="3">
    <source>
        <dbReference type="EMBL" id="SMO54164.1"/>
    </source>
</evidence>
<evidence type="ECO:0000256" key="2">
    <source>
        <dbReference type="ARBA" id="ARBA00023002"/>
    </source>
</evidence>
<dbReference type="NCBIfam" id="NF006384">
    <property type="entry name" value="PRK08628.1"/>
    <property type="match status" value="1"/>
</dbReference>
<dbReference type="InterPro" id="IPR036291">
    <property type="entry name" value="NAD(P)-bd_dom_sf"/>
</dbReference>
<dbReference type="Proteomes" id="UP000317593">
    <property type="component" value="Unassembled WGS sequence"/>
</dbReference>
<sequence>MDLELNDKVILVTGGAGLTGSIGEVIVRHIANEGGIPVIIDISDRGRDLASELSRQGKESLFVQADLTSREGCQQAVIQAVDKYGRVDGLVNNLGINDGVGFEDSYEAFMDSLKLNLVHFFEVTKTALPHLKESSGPILNIASKVALTGQGGTSGYAAAKGGVLALTREWALELRESDIRVNAIIIAESFTPGYKEWLSTFDQPEQKKKTITDKIPLGRRMTRPAEIADTALFLLSPRSSHTTGQFIHVDGGYVHLDRAIS</sequence>
<dbReference type="InterPro" id="IPR020904">
    <property type="entry name" value="Sc_DH/Rdtase_CS"/>
</dbReference>
<dbReference type="Gene3D" id="3.40.50.720">
    <property type="entry name" value="NAD(P)-binding Rossmann-like Domain"/>
    <property type="match status" value="1"/>
</dbReference>
<dbReference type="OrthoDB" id="9788235at2"/>
<dbReference type="Pfam" id="PF13561">
    <property type="entry name" value="adh_short_C2"/>
    <property type="match status" value="1"/>
</dbReference>
<dbReference type="FunFam" id="3.40.50.720:FF:000084">
    <property type="entry name" value="Short-chain dehydrogenase reductase"/>
    <property type="match status" value="1"/>
</dbReference>
<dbReference type="PROSITE" id="PS00061">
    <property type="entry name" value="ADH_SHORT"/>
    <property type="match status" value="1"/>
</dbReference>
<proteinExistence type="inferred from homology"/>
<protein>
    <submittedName>
        <fullName evidence="3">L-fucose dehydrogenase</fullName>
    </submittedName>
</protein>
<dbReference type="InterPro" id="IPR002347">
    <property type="entry name" value="SDR_fam"/>
</dbReference>
<organism evidence="3 4">
    <name type="scientific">Fodinibius sediminis</name>
    <dbReference type="NCBI Taxonomy" id="1214077"/>
    <lineage>
        <taxon>Bacteria</taxon>
        <taxon>Pseudomonadati</taxon>
        <taxon>Balneolota</taxon>
        <taxon>Balneolia</taxon>
        <taxon>Balneolales</taxon>
        <taxon>Balneolaceae</taxon>
        <taxon>Fodinibius</taxon>
    </lineage>
</organism>
<dbReference type="GO" id="GO:0016491">
    <property type="term" value="F:oxidoreductase activity"/>
    <property type="evidence" value="ECO:0007669"/>
    <property type="project" value="UniProtKB-KW"/>
</dbReference>
<keyword evidence="2" id="KW-0560">Oxidoreductase</keyword>
<dbReference type="PANTHER" id="PTHR24321:SF8">
    <property type="entry name" value="ESTRADIOL 17-BETA-DEHYDROGENASE 8-RELATED"/>
    <property type="match status" value="1"/>
</dbReference>
<name>A0A521C435_9BACT</name>
<dbReference type="EMBL" id="FXTH01000005">
    <property type="protein sequence ID" value="SMO54164.1"/>
    <property type="molecule type" value="Genomic_DNA"/>
</dbReference>
<comment type="similarity">
    <text evidence="1">Belongs to the short-chain dehydrogenases/reductases (SDR) family.</text>
</comment>
<dbReference type="RefSeq" id="WP_142713775.1">
    <property type="nucleotide sequence ID" value="NZ_FXTH01000005.1"/>
</dbReference>
<dbReference type="PANTHER" id="PTHR24321">
    <property type="entry name" value="DEHYDROGENASES, SHORT CHAIN"/>
    <property type="match status" value="1"/>
</dbReference>